<dbReference type="Proteomes" id="UP000472676">
    <property type="component" value="Unassembled WGS sequence"/>
</dbReference>
<feature type="transmembrane region" description="Helical" evidence="7">
    <location>
        <begin position="50"/>
        <end position="72"/>
    </location>
</feature>
<reference evidence="9 10" key="1">
    <citation type="journal article" date="2014" name="Int. J. Syst. Evol. Microbiol.">
        <title>Solimonas terrae sp. nov., isolated from soil.</title>
        <authorList>
            <person name="Kim S.J."/>
            <person name="Moon J.Y."/>
            <person name="Weon H.Y."/>
            <person name="Ahn J.H."/>
            <person name="Chen W.M."/>
            <person name="Kwon S.W."/>
        </authorList>
    </citation>
    <scope>NUCLEOTIDE SEQUENCE [LARGE SCALE GENOMIC DNA]</scope>
    <source>
        <strain evidence="9 10">KIS83-12</strain>
    </source>
</reference>
<keyword evidence="6 7" id="KW-0472">Membrane</keyword>
<dbReference type="GO" id="GO:0050479">
    <property type="term" value="F:glyceryl-ether monooxygenase activity"/>
    <property type="evidence" value="ECO:0007669"/>
    <property type="project" value="TreeGrafter"/>
</dbReference>
<organism evidence="9 10">
    <name type="scientific">Solimonas terrae</name>
    <dbReference type="NCBI Taxonomy" id="1396819"/>
    <lineage>
        <taxon>Bacteria</taxon>
        <taxon>Pseudomonadati</taxon>
        <taxon>Pseudomonadota</taxon>
        <taxon>Gammaproteobacteria</taxon>
        <taxon>Nevskiales</taxon>
        <taxon>Nevskiaceae</taxon>
        <taxon>Solimonas</taxon>
    </lineage>
</organism>
<dbReference type="GO" id="GO:0016020">
    <property type="term" value="C:membrane"/>
    <property type="evidence" value="ECO:0007669"/>
    <property type="project" value="GOC"/>
</dbReference>
<dbReference type="PANTHER" id="PTHR21624">
    <property type="entry name" value="STEROL DESATURASE-RELATED PROTEIN"/>
    <property type="match status" value="1"/>
</dbReference>
<comment type="subcellular location">
    <subcellularLocation>
        <location evidence="1">Endomembrane system</location>
        <topology evidence="1">Multi-pass membrane protein</topology>
    </subcellularLocation>
</comment>
<evidence type="ECO:0000256" key="1">
    <source>
        <dbReference type="ARBA" id="ARBA00004127"/>
    </source>
</evidence>
<keyword evidence="4" id="KW-0560">Oxidoreductase</keyword>
<accession>A0A6M2BMB0</accession>
<evidence type="ECO:0000259" key="8">
    <source>
        <dbReference type="Pfam" id="PF04116"/>
    </source>
</evidence>
<dbReference type="AlphaFoldDB" id="A0A6M2BMB0"/>
<comment type="caution">
    <text evidence="9">The sequence shown here is derived from an EMBL/GenBank/DDBJ whole genome shotgun (WGS) entry which is preliminary data.</text>
</comment>
<dbReference type="GO" id="GO:0012505">
    <property type="term" value="C:endomembrane system"/>
    <property type="evidence" value="ECO:0007669"/>
    <property type="project" value="UniProtKB-SubCell"/>
</dbReference>
<evidence type="ECO:0000256" key="6">
    <source>
        <dbReference type="ARBA" id="ARBA00023136"/>
    </source>
</evidence>
<evidence type="ECO:0000313" key="10">
    <source>
        <dbReference type="Proteomes" id="UP000472676"/>
    </source>
</evidence>
<dbReference type="PANTHER" id="PTHR21624:SF1">
    <property type="entry name" value="ALKYLGLYCEROL MONOOXYGENASE"/>
    <property type="match status" value="1"/>
</dbReference>
<dbReference type="GO" id="GO:0005506">
    <property type="term" value="F:iron ion binding"/>
    <property type="evidence" value="ECO:0007669"/>
    <property type="project" value="InterPro"/>
</dbReference>
<feature type="transmembrane region" description="Helical" evidence="7">
    <location>
        <begin position="134"/>
        <end position="155"/>
    </location>
</feature>
<keyword evidence="10" id="KW-1185">Reference proteome</keyword>
<dbReference type="GO" id="GO:0006643">
    <property type="term" value="P:membrane lipid metabolic process"/>
    <property type="evidence" value="ECO:0007669"/>
    <property type="project" value="TreeGrafter"/>
</dbReference>
<evidence type="ECO:0000256" key="3">
    <source>
        <dbReference type="ARBA" id="ARBA00022989"/>
    </source>
</evidence>
<feature type="transmembrane region" description="Helical" evidence="7">
    <location>
        <begin position="84"/>
        <end position="106"/>
    </location>
</feature>
<protein>
    <submittedName>
        <fullName evidence="9">Sterol desaturase family protein</fullName>
    </submittedName>
</protein>
<evidence type="ECO:0000256" key="4">
    <source>
        <dbReference type="ARBA" id="ARBA00023002"/>
    </source>
</evidence>
<evidence type="ECO:0000313" key="9">
    <source>
        <dbReference type="EMBL" id="NGY03726.1"/>
    </source>
</evidence>
<feature type="transmembrane region" description="Helical" evidence="7">
    <location>
        <begin position="6"/>
        <end position="29"/>
    </location>
</feature>
<keyword evidence="3 7" id="KW-1133">Transmembrane helix</keyword>
<keyword evidence="5" id="KW-0443">Lipid metabolism</keyword>
<feature type="domain" description="Fatty acid hydroxylase" evidence="8">
    <location>
        <begin position="88"/>
        <end position="223"/>
    </location>
</feature>
<dbReference type="EMBL" id="JAAMOW010000001">
    <property type="protein sequence ID" value="NGY03726.1"/>
    <property type="molecule type" value="Genomic_DNA"/>
</dbReference>
<evidence type="ECO:0000256" key="2">
    <source>
        <dbReference type="ARBA" id="ARBA00022692"/>
    </source>
</evidence>
<gene>
    <name evidence="9" type="ORF">G7Y85_03035</name>
</gene>
<sequence>MEDVLHALSFIAAAGVIFIGVVLAEAWYWRRRGVPEKYALNDTVSNMTMGLSYKLVDGVFVALLGSAFFDLVHPYGLQYRPVHGIWSVLLIFVISDFTFYVSHLIWHKVRWFWTSHAVHHSSNRMNYSTALRQNYLVVLNGGNLLIAVVIALVGFNKTWAIVALELNLLYQFFLHTEAPSFLDRFGAVLNTPSHHRVHHGANPAQIDRNFGGVLIIWDRLFGTFRAEKDAGEIVYGVTERQPSSFNPFYLQLHEMGTLLRDLWRYRDPRILVRHPAWAERRYGGDRPG</sequence>
<dbReference type="RefSeq" id="WP_166251438.1">
    <property type="nucleotide sequence ID" value="NZ_JAAMOW010000001.1"/>
</dbReference>
<keyword evidence="2 7" id="KW-0812">Transmembrane</keyword>
<evidence type="ECO:0000256" key="7">
    <source>
        <dbReference type="SAM" id="Phobius"/>
    </source>
</evidence>
<evidence type="ECO:0000256" key="5">
    <source>
        <dbReference type="ARBA" id="ARBA00023098"/>
    </source>
</evidence>
<dbReference type="Pfam" id="PF04116">
    <property type="entry name" value="FA_hydroxylase"/>
    <property type="match status" value="1"/>
</dbReference>
<dbReference type="InterPro" id="IPR006694">
    <property type="entry name" value="Fatty_acid_hydroxylase"/>
</dbReference>
<dbReference type="GO" id="GO:0008610">
    <property type="term" value="P:lipid biosynthetic process"/>
    <property type="evidence" value="ECO:0007669"/>
    <property type="project" value="InterPro"/>
</dbReference>
<proteinExistence type="predicted"/>
<dbReference type="InterPro" id="IPR051689">
    <property type="entry name" value="Sterol_desaturase/TMEM195"/>
</dbReference>
<name>A0A6M2BMB0_9GAMM</name>